<dbReference type="PANTHER" id="PTHR35630">
    <property type="entry name" value="LEGUMINOSIN GROUP486 SECRETED PEPTIDE"/>
    <property type="match status" value="1"/>
</dbReference>
<dbReference type="Proteomes" id="UP000447434">
    <property type="component" value="Chromosome 16"/>
</dbReference>
<organism evidence="1 2">
    <name type="scientific">Lupinus albus</name>
    <name type="common">White lupine</name>
    <name type="synonym">Lupinus termis</name>
    <dbReference type="NCBI Taxonomy" id="3870"/>
    <lineage>
        <taxon>Eukaryota</taxon>
        <taxon>Viridiplantae</taxon>
        <taxon>Streptophyta</taxon>
        <taxon>Embryophyta</taxon>
        <taxon>Tracheophyta</taxon>
        <taxon>Spermatophyta</taxon>
        <taxon>Magnoliopsida</taxon>
        <taxon>eudicotyledons</taxon>
        <taxon>Gunneridae</taxon>
        <taxon>Pentapetalae</taxon>
        <taxon>rosids</taxon>
        <taxon>fabids</taxon>
        <taxon>Fabales</taxon>
        <taxon>Fabaceae</taxon>
        <taxon>Papilionoideae</taxon>
        <taxon>50 kb inversion clade</taxon>
        <taxon>genistoids sensu lato</taxon>
        <taxon>core genistoids</taxon>
        <taxon>Genisteae</taxon>
        <taxon>Lupinus</taxon>
    </lineage>
</organism>
<name>A0A6A5MTZ6_LUPAL</name>
<sequence length="135" mass="15502">MSPIFYITLFLALCLCNASIDSGNEFNKAKDNIDVAPPLVEIILKNDLPPGSVKVNFHCLFGKYFDVAVGETYREDVGKYTNEECEVRFDNLSASISLHTFDDIGTKAYWSVRLDGFYYYSEIRPVPVRLYVWRH</sequence>
<accession>A0A6A5MTZ6</accession>
<comment type="caution">
    <text evidence="1">The sequence shown here is derived from an EMBL/GenBank/DDBJ whole genome shotgun (WGS) entry which is preliminary data.</text>
</comment>
<dbReference type="AlphaFoldDB" id="A0A6A5MTZ6"/>
<keyword evidence="2" id="KW-1185">Reference proteome</keyword>
<evidence type="ECO:0000313" key="1">
    <source>
        <dbReference type="EMBL" id="KAE9597128.1"/>
    </source>
</evidence>
<proteinExistence type="predicted"/>
<protein>
    <submittedName>
        <fullName evidence="1">Uncharacterized protein</fullName>
    </submittedName>
</protein>
<gene>
    <name evidence="1" type="ORF">Lalb_Chr16g0383341</name>
</gene>
<evidence type="ECO:0000313" key="2">
    <source>
        <dbReference type="Proteomes" id="UP000447434"/>
    </source>
</evidence>
<dbReference type="PANTHER" id="PTHR35630:SF2">
    <property type="entry name" value="LEGUMINOSIN GROUP486 SECRETED PEPTIDE"/>
    <property type="match status" value="1"/>
</dbReference>
<dbReference type="EMBL" id="WOCE01000016">
    <property type="protein sequence ID" value="KAE9597128.1"/>
    <property type="molecule type" value="Genomic_DNA"/>
</dbReference>
<reference evidence="2" key="1">
    <citation type="journal article" date="2020" name="Nat. Commun.">
        <title>Genome sequence of the cluster root forming white lupin.</title>
        <authorList>
            <person name="Hufnagel B."/>
            <person name="Marques A."/>
            <person name="Soriano A."/>
            <person name="Marques L."/>
            <person name="Divol F."/>
            <person name="Doumas P."/>
            <person name="Sallet E."/>
            <person name="Mancinotti D."/>
            <person name="Carrere S."/>
            <person name="Marande W."/>
            <person name="Arribat S."/>
            <person name="Keller J."/>
            <person name="Huneau C."/>
            <person name="Blein T."/>
            <person name="Aime D."/>
            <person name="Laguerre M."/>
            <person name="Taylor J."/>
            <person name="Schubert V."/>
            <person name="Nelson M."/>
            <person name="Geu-Flores F."/>
            <person name="Crespi M."/>
            <person name="Gallardo-Guerrero K."/>
            <person name="Delaux P.-M."/>
            <person name="Salse J."/>
            <person name="Berges H."/>
            <person name="Guyot R."/>
            <person name="Gouzy J."/>
            <person name="Peret B."/>
        </authorList>
    </citation>
    <scope>NUCLEOTIDE SEQUENCE [LARGE SCALE GENOMIC DNA]</scope>
    <source>
        <strain evidence="2">cv. Amiga</strain>
    </source>
</reference>